<dbReference type="InterPro" id="IPR036393">
    <property type="entry name" value="AceGlu_kinase-like_sf"/>
</dbReference>
<dbReference type="PANTHER" id="PTHR23342:SF4">
    <property type="entry name" value="AMINO-ACID ACETYLTRANSFERASE, MITOCHONDRIAL"/>
    <property type="match status" value="1"/>
</dbReference>
<sequence>MVLHTIVRAKPSPSLLARMERSRKDWKNGAISTGLTPPRPRIGSMTARRNEYQVGNPSLFGVLLTNKREDSGPLHIALIKIRALDSLDDNILSGLAQTLSQLSRLGLSCVIVLDSLREHSETGELDPKVQRQQNIEQADRFVRLIHGTTRVYACRVHNALGVIPRREAVDTTVRVRDAVEVQFRDMLLKPLRRGMIPIVPPLGYTTDTQTPVDLDANDVVLALARQFAGLREDHPTQGPGVPWCARASRMGCAGAAARITRSISGTLSGAWGV</sequence>
<keyword evidence="3" id="KW-1185">Reference proteome</keyword>
<accession>A0A5N6L3K4</accession>
<protein>
    <submittedName>
        <fullName evidence="2">Uncharacterized protein</fullName>
    </submittedName>
</protein>
<gene>
    <name evidence="2" type="ORF">FH972_026134</name>
</gene>
<comment type="caution">
    <text evidence="2">The sequence shown here is derived from an EMBL/GenBank/DDBJ whole genome shotgun (WGS) entry which is preliminary data.</text>
</comment>
<dbReference type="GO" id="GO:0006526">
    <property type="term" value="P:L-arginine biosynthetic process"/>
    <property type="evidence" value="ECO:0007669"/>
    <property type="project" value="TreeGrafter"/>
</dbReference>
<evidence type="ECO:0000313" key="2">
    <source>
        <dbReference type="EMBL" id="KAB8648478.1"/>
    </source>
</evidence>
<name>A0A5N6L3K4_9ROSI</name>
<dbReference type="GO" id="GO:0004042">
    <property type="term" value="F:L-glutamate N-acetyltransferase activity"/>
    <property type="evidence" value="ECO:0007669"/>
    <property type="project" value="TreeGrafter"/>
</dbReference>
<evidence type="ECO:0000256" key="1">
    <source>
        <dbReference type="ARBA" id="ARBA00022679"/>
    </source>
</evidence>
<dbReference type="PANTHER" id="PTHR23342">
    <property type="entry name" value="N-ACETYLGLUTAMATE SYNTHASE"/>
    <property type="match status" value="1"/>
</dbReference>
<evidence type="ECO:0000313" key="3">
    <source>
        <dbReference type="Proteomes" id="UP000327013"/>
    </source>
</evidence>
<dbReference type="GO" id="GO:0006592">
    <property type="term" value="P:ornithine biosynthetic process"/>
    <property type="evidence" value="ECO:0007669"/>
    <property type="project" value="TreeGrafter"/>
</dbReference>
<dbReference type="Proteomes" id="UP000327013">
    <property type="component" value="Unassembled WGS sequence"/>
</dbReference>
<organism evidence="2 3">
    <name type="scientific">Carpinus fangiana</name>
    <dbReference type="NCBI Taxonomy" id="176857"/>
    <lineage>
        <taxon>Eukaryota</taxon>
        <taxon>Viridiplantae</taxon>
        <taxon>Streptophyta</taxon>
        <taxon>Embryophyta</taxon>
        <taxon>Tracheophyta</taxon>
        <taxon>Spermatophyta</taxon>
        <taxon>Magnoliopsida</taxon>
        <taxon>eudicotyledons</taxon>
        <taxon>Gunneridae</taxon>
        <taxon>Pentapetalae</taxon>
        <taxon>rosids</taxon>
        <taxon>fabids</taxon>
        <taxon>Fagales</taxon>
        <taxon>Betulaceae</taxon>
        <taxon>Carpinus</taxon>
    </lineage>
</organism>
<reference evidence="2 3" key="1">
    <citation type="submission" date="2019-06" db="EMBL/GenBank/DDBJ databases">
        <title>A chromosomal-level reference genome of Carpinus fangiana (Coryloideae, Betulaceae).</title>
        <authorList>
            <person name="Yang X."/>
            <person name="Wang Z."/>
            <person name="Zhang L."/>
            <person name="Hao G."/>
            <person name="Liu J."/>
            <person name="Yang Y."/>
        </authorList>
    </citation>
    <scope>NUCLEOTIDE SEQUENCE [LARGE SCALE GENOMIC DNA]</scope>
    <source>
        <strain evidence="2">Cfa_2016G</strain>
        <tissue evidence="2">Leaf</tissue>
    </source>
</reference>
<dbReference type="Gene3D" id="3.40.1160.10">
    <property type="entry name" value="Acetylglutamate kinase-like"/>
    <property type="match status" value="1"/>
</dbReference>
<dbReference type="GO" id="GO:0005759">
    <property type="term" value="C:mitochondrial matrix"/>
    <property type="evidence" value="ECO:0007669"/>
    <property type="project" value="TreeGrafter"/>
</dbReference>
<keyword evidence="1" id="KW-0808">Transferase</keyword>
<dbReference type="EMBL" id="VIBQ01000080">
    <property type="protein sequence ID" value="KAB8648478.1"/>
    <property type="molecule type" value="Genomic_DNA"/>
</dbReference>
<dbReference type="AlphaFoldDB" id="A0A5N6L3K4"/>
<proteinExistence type="predicted"/>
<dbReference type="OrthoDB" id="5585968at2759"/>